<dbReference type="EMBL" id="CP051128">
    <property type="protein sequence ID" value="QIZ11168.1"/>
    <property type="molecule type" value="Genomic_DNA"/>
</dbReference>
<sequence length="236" mass="27474">MFFLEYKQVQTELAGYIGRTLRENFGKGPESVYVSYNHTILTVYLRNFISPSESVLLGQQQEAMIQTTRDLLMQKLIPEFKAYIKILTSMEVNEFYYDWDLHNKSGLFVCIGSTSTEIEINNEKTCNYHGQESLHQEINRISLQAEKTPEEVVSYLLNERTLVVIRNGILVPIEKELIRLGNFEILRIAKRNLEKRLLHNSGNFESILQTKVNDIFVDWDFYRDKSVIVLILSPIA</sequence>
<protein>
    <submittedName>
        <fullName evidence="2">DUF2294 family protein</fullName>
    </submittedName>
</protein>
<proteinExistence type="predicted"/>
<dbReference type="Proteomes" id="UP000501868">
    <property type="component" value="Chromosome"/>
</dbReference>
<dbReference type="AlphaFoldDB" id="A0A6H1PCA1"/>
<feature type="domain" description="Na+-translocating membrane potential-generating system MpsC" evidence="1">
    <location>
        <begin position="134"/>
        <end position="233"/>
    </location>
</feature>
<name>A0A6H1PCA1_PRIMG</name>
<gene>
    <name evidence="2" type="ORF">HFZ78_28130</name>
</gene>
<feature type="domain" description="Na+-translocating membrane potential-generating system MpsC" evidence="1">
    <location>
        <begin position="7"/>
        <end position="110"/>
    </location>
</feature>
<organism evidence="2 3">
    <name type="scientific">Priestia megaterium</name>
    <name type="common">Bacillus megaterium</name>
    <dbReference type="NCBI Taxonomy" id="1404"/>
    <lineage>
        <taxon>Bacteria</taxon>
        <taxon>Bacillati</taxon>
        <taxon>Bacillota</taxon>
        <taxon>Bacilli</taxon>
        <taxon>Bacillales</taxon>
        <taxon>Bacillaceae</taxon>
        <taxon>Priestia</taxon>
    </lineage>
</organism>
<reference evidence="2 3" key="1">
    <citation type="submission" date="2020-04" db="EMBL/GenBank/DDBJ databases">
        <title>Genome-Wide Identification of 5-Methylcytosine Sites in Bacterial Genomes By High-Throughput Sequencing of MspJI Restriction Fragments.</title>
        <authorList>
            <person name="Wu V."/>
        </authorList>
    </citation>
    <scope>NUCLEOTIDE SEQUENCE [LARGE SCALE GENOMIC DNA]</scope>
    <source>
        <strain evidence="2 3">S2</strain>
    </source>
</reference>
<dbReference type="Pfam" id="PF10057">
    <property type="entry name" value="MpsC"/>
    <property type="match status" value="2"/>
</dbReference>
<evidence type="ECO:0000259" key="1">
    <source>
        <dbReference type="Pfam" id="PF10057"/>
    </source>
</evidence>
<evidence type="ECO:0000313" key="3">
    <source>
        <dbReference type="Proteomes" id="UP000501868"/>
    </source>
</evidence>
<dbReference type="InterPro" id="IPR018745">
    <property type="entry name" value="MpsC"/>
</dbReference>
<evidence type="ECO:0000313" key="2">
    <source>
        <dbReference type="EMBL" id="QIZ11168.1"/>
    </source>
</evidence>
<accession>A0A6H1PCA1</accession>
<reference evidence="2 3" key="2">
    <citation type="submission" date="2020-04" db="EMBL/GenBank/DDBJ databases">
        <authorList>
            <person name="Fomenkov A."/>
            <person name="Anton B.P."/>
            <person name="Roberts R.J."/>
        </authorList>
    </citation>
    <scope>NUCLEOTIDE SEQUENCE [LARGE SCALE GENOMIC DNA]</scope>
    <source>
        <strain evidence="2 3">S2</strain>
    </source>
</reference>